<evidence type="ECO:0008006" key="5">
    <source>
        <dbReference type="Google" id="ProtNLM"/>
    </source>
</evidence>
<proteinExistence type="predicted"/>
<name>A0ABS3Q102_9GAMM</name>
<evidence type="ECO:0000256" key="2">
    <source>
        <dbReference type="SAM" id="SignalP"/>
    </source>
</evidence>
<comment type="caution">
    <text evidence="3">The sequence shown here is derived from an EMBL/GenBank/DDBJ whole genome shotgun (WGS) entry which is preliminary data.</text>
</comment>
<evidence type="ECO:0000313" key="4">
    <source>
        <dbReference type="Proteomes" id="UP000664835"/>
    </source>
</evidence>
<feature type="region of interest" description="Disordered" evidence="1">
    <location>
        <begin position="39"/>
        <end position="71"/>
    </location>
</feature>
<dbReference type="Proteomes" id="UP000664835">
    <property type="component" value="Unassembled WGS sequence"/>
</dbReference>
<dbReference type="RefSeq" id="WP_208146086.1">
    <property type="nucleotide sequence ID" value="NZ_JAGETV010000001.1"/>
</dbReference>
<feature type="compositionally biased region" description="Polar residues" evidence="1">
    <location>
        <begin position="39"/>
        <end position="54"/>
    </location>
</feature>
<accession>A0ABS3Q102</accession>
<evidence type="ECO:0000313" key="3">
    <source>
        <dbReference type="EMBL" id="MBO1925995.1"/>
    </source>
</evidence>
<feature type="chain" id="PRO_5046464250" description="Late embryogenesis abundant protein" evidence="2">
    <location>
        <begin position="28"/>
        <end position="119"/>
    </location>
</feature>
<keyword evidence="2" id="KW-0732">Signal</keyword>
<feature type="signal peptide" evidence="2">
    <location>
        <begin position="1"/>
        <end position="27"/>
    </location>
</feature>
<protein>
    <recommendedName>
        <fullName evidence="5">Late embryogenesis abundant protein</fullName>
    </recommendedName>
</protein>
<organism evidence="3 4">
    <name type="scientific">Thiomicrorhabdus marina</name>
    <dbReference type="NCBI Taxonomy" id="2818442"/>
    <lineage>
        <taxon>Bacteria</taxon>
        <taxon>Pseudomonadati</taxon>
        <taxon>Pseudomonadota</taxon>
        <taxon>Gammaproteobacteria</taxon>
        <taxon>Thiotrichales</taxon>
        <taxon>Piscirickettsiaceae</taxon>
        <taxon>Thiomicrorhabdus</taxon>
    </lineage>
</organism>
<keyword evidence="4" id="KW-1185">Reference proteome</keyword>
<gene>
    <name evidence="3" type="ORF">J3998_00265</name>
</gene>
<reference evidence="3 4" key="1">
    <citation type="submission" date="2021-03" db="EMBL/GenBank/DDBJ databases">
        <title>Thiomicrorhabdus sp.nov.,novel sulfur-oxidizing bacteria isolated from coastal sediment.</title>
        <authorList>
            <person name="Liu X."/>
        </authorList>
    </citation>
    <scope>NUCLEOTIDE SEQUENCE [LARGE SCALE GENOMIC DNA]</scope>
    <source>
        <strain evidence="3 4">6S2-11</strain>
    </source>
</reference>
<sequence length="119" mass="13088">MKNLKAKNIASTLLLSALMSVPFSVQAEGDWWEKTKQTASEAWDSTTETVSGWTKQAKESETMQSVKEGTSEVVDTMSDKQTYIKAWEATKETAGEAKEKVVKAYEEAKTTNDTPASGE</sequence>
<dbReference type="EMBL" id="JAGETV010000001">
    <property type="protein sequence ID" value="MBO1925995.1"/>
    <property type="molecule type" value="Genomic_DNA"/>
</dbReference>
<evidence type="ECO:0000256" key="1">
    <source>
        <dbReference type="SAM" id="MobiDB-lite"/>
    </source>
</evidence>